<dbReference type="EMBL" id="CM055111">
    <property type="protein sequence ID" value="KAJ7519571.1"/>
    <property type="molecule type" value="Genomic_DNA"/>
</dbReference>
<sequence>MRLREMDLLEAGFVLVLLLQLHVLQLALASNSEGNSLYALKQTLVDKNNTLSSWDYNLVNPCNWLFVGCDSQFHVIEVSLGKQGLSGTLSPEIGGLPYLSNLKLQDNLISGSIPSELGNLQQLTNLDLSNNNFSGVIPSSFGNLSSIRTMLLNNNSLEGSIPTTLTNLPDLQMLDLSYNNLSGSIPQLRAKLIVVGNPNLCGTKTEIACPGAPPPSTISNHGSSTKVIVAGVAASVSFLVISSIIGFLSWNRYHAHHKEAFFDVAAEDDPEVAFGQLKKYAFRELQVATDNFSDKNAIGQGGFGKVFKGVLPDGSVVAVKRLKAGQNRAGGEHAFQTEVEIISLAVHRHLLRLQGFCVTPSERILVYPYMKNGCVASCLRNEAGSRKQALTWPVRKRIALGAAQGLRYLHDHCNPKIIHRDVKAANVLLNENFEAVVGDFGLAKLLDYKNTHVTTNVRGTPGHIAPEYLSTGKSSEKTDVFGYGITLLELITGKRAFDLQRLFEEDVMLLDWVKRFQREKRLKELVDSSLGNDYNQQEAEELIKVALLCTQASPMERPKMAEVVGMLEGTGLAERWEEWQKMELVRRQEMEQGPHRLSKWMEDSGSNLEAIELTAGR</sequence>
<protein>
    <submittedName>
        <fullName evidence="1">Uncharacterized protein</fullName>
    </submittedName>
</protein>
<evidence type="ECO:0000313" key="1">
    <source>
        <dbReference type="EMBL" id="KAJ7519571.1"/>
    </source>
</evidence>
<keyword evidence="2" id="KW-1185">Reference proteome</keyword>
<comment type="caution">
    <text evidence="1">The sequence shown here is derived from an EMBL/GenBank/DDBJ whole genome shotgun (WGS) entry which is preliminary data.</text>
</comment>
<proteinExistence type="predicted"/>
<accession>A0ACC2AQ26</accession>
<organism evidence="1 2">
    <name type="scientific">Diphasiastrum complanatum</name>
    <name type="common">Issler's clubmoss</name>
    <name type="synonym">Lycopodium complanatum</name>
    <dbReference type="NCBI Taxonomy" id="34168"/>
    <lineage>
        <taxon>Eukaryota</taxon>
        <taxon>Viridiplantae</taxon>
        <taxon>Streptophyta</taxon>
        <taxon>Embryophyta</taxon>
        <taxon>Tracheophyta</taxon>
        <taxon>Lycopodiopsida</taxon>
        <taxon>Lycopodiales</taxon>
        <taxon>Lycopodiaceae</taxon>
        <taxon>Lycopodioideae</taxon>
        <taxon>Diphasiastrum</taxon>
    </lineage>
</organism>
<name>A0ACC2AQ26_DIPCM</name>
<reference evidence="2" key="1">
    <citation type="journal article" date="2024" name="Proc. Natl. Acad. Sci. U.S.A.">
        <title>Extraordinary preservation of gene collinearity over three hundred million years revealed in homosporous lycophytes.</title>
        <authorList>
            <person name="Li C."/>
            <person name="Wickell D."/>
            <person name="Kuo L.Y."/>
            <person name="Chen X."/>
            <person name="Nie B."/>
            <person name="Liao X."/>
            <person name="Peng D."/>
            <person name="Ji J."/>
            <person name="Jenkins J."/>
            <person name="Williams M."/>
            <person name="Shu S."/>
            <person name="Plott C."/>
            <person name="Barry K."/>
            <person name="Rajasekar S."/>
            <person name="Grimwood J."/>
            <person name="Han X."/>
            <person name="Sun S."/>
            <person name="Hou Z."/>
            <person name="He W."/>
            <person name="Dai G."/>
            <person name="Sun C."/>
            <person name="Schmutz J."/>
            <person name="Leebens-Mack J.H."/>
            <person name="Li F.W."/>
            <person name="Wang L."/>
        </authorList>
    </citation>
    <scope>NUCLEOTIDE SEQUENCE [LARGE SCALE GENOMIC DNA]</scope>
    <source>
        <strain evidence="2">cv. PW_Plant_1</strain>
    </source>
</reference>
<dbReference type="Proteomes" id="UP001162992">
    <property type="component" value="Chromosome 20"/>
</dbReference>
<gene>
    <name evidence="1" type="ORF">O6H91_20G044500</name>
</gene>
<evidence type="ECO:0000313" key="2">
    <source>
        <dbReference type="Proteomes" id="UP001162992"/>
    </source>
</evidence>